<organism evidence="1 2">
    <name type="scientific">Grimontia indica</name>
    <dbReference type="NCBI Taxonomy" id="1056512"/>
    <lineage>
        <taxon>Bacteria</taxon>
        <taxon>Pseudomonadati</taxon>
        <taxon>Pseudomonadota</taxon>
        <taxon>Gammaproteobacteria</taxon>
        <taxon>Vibrionales</taxon>
        <taxon>Vibrionaceae</taxon>
        <taxon>Grimontia</taxon>
    </lineage>
</organism>
<keyword evidence="2" id="KW-1185">Reference proteome</keyword>
<dbReference type="RefSeq" id="WP_002538189.1">
    <property type="nucleotide sequence ID" value="NZ_ANFM02000016.1"/>
</dbReference>
<dbReference type="AlphaFoldDB" id="R1GUZ9"/>
<dbReference type="GO" id="GO:0016810">
    <property type="term" value="F:hydrolase activity, acting on carbon-nitrogen (but not peptide) bonds"/>
    <property type="evidence" value="ECO:0007669"/>
    <property type="project" value="InterPro"/>
</dbReference>
<reference evidence="1 2" key="1">
    <citation type="journal article" date="2014" name="PLoS ONE">
        <title>Grimontia indica AK16(T), sp. nov., Isolated from a Seawater Sample Reports the Presence of Pathogenic Genes Similar to Vibrio Genus.</title>
        <authorList>
            <person name="Singh A."/>
            <person name="Vaidya B."/>
            <person name="Khatri I."/>
            <person name="Srinivas T.N."/>
            <person name="Subramanian S."/>
            <person name="Korpole S."/>
            <person name="Pinnaka A.K."/>
        </authorList>
    </citation>
    <scope>NUCLEOTIDE SEQUENCE [LARGE SCALE GENOMIC DNA]</scope>
    <source>
        <strain evidence="1 2">AK16</strain>
    </source>
</reference>
<comment type="caution">
    <text evidence="1">The sequence shown here is derived from an EMBL/GenBank/DDBJ whole genome shotgun (WGS) entry which is preliminary data.</text>
</comment>
<sequence length="68" mass="7256">MEFDVVVSRVNLIDGSGKPAFEADVAVKDDRKEAISSPGSLSAEKQINGKSLVLAPGFIDVHTHDDTM</sequence>
<dbReference type="eggNOG" id="COG3653">
    <property type="taxonomic scope" value="Bacteria"/>
</dbReference>
<accession>R1GUZ9</accession>
<dbReference type="SUPFAM" id="SSF51338">
    <property type="entry name" value="Composite domain of metallo-dependent hydrolases"/>
    <property type="match status" value="1"/>
</dbReference>
<evidence type="ECO:0000313" key="2">
    <source>
        <dbReference type="Proteomes" id="UP000011223"/>
    </source>
</evidence>
<proteinExistence type="predicted"/>
<protein>
    <submittedName>
        <fullName evidence="1">N-acyl-D-amino-acid deacylase</fullName>
    </submittedName>
</protein>
<dbReference type="InterPro" id="IPR011059">
    <property type="entry name" value="Metal-dep_hydrolase_composite"/>
</dbReference>
<evidence type="ECO:0000313" key="1">
    <source>
        <dbReference type="EMBL" id="EOD79864.1"/>
    </source>
</evidence>
<gene>
    <name evidence="1" type="ORF">D515_00997</name>
</gene>
<dbReference type="Proteomes" id="UP000011223">
    <property type="component" value="Unassembled WGS sequence"/>
</dbReference>
<name>R1GUZ9_9GAMM</name>
<dbReference type="Gene3D" id="2.30.40.10">
    <property type="entry name" value="Urease, subunit C, domain 1"/>
    <property type="match status" value="1"/>
</dbReference>
<dbReference type="EMBL" id="ANFM02000016">
    <property type="protein sequence ID" value="EOD79864.1"/>
    <property type="molecule type" value="Genomic_DNA"/>
</dbReference>